<protein>
    <submittedName>
        <fullName evidence="8">DUF2179 domain-containing protein</fullName>
    </submittedName>
</protein>
<comment type="subcellular location">
    <subcellularLocation>
        <location evidence="1">Cell membrane</location>
        <topology evidence="1">Multi-pass membrane protein</topology>
    </subcellularLocation>
</comment>
<dbReference type="AlphaFoldDB" id="A0A6I4VQM1"/>
<comment type="caution">
    <text evidence="8">The sequence shown here is derived from an EMBL/GenBank/DDBJ whole genome shotgun (WGS) entry which is preliminary data.</text>
</comment>
<keyword evidence="4 6" id="KW-1133">Transmembrane helix</keyword>
<dbReference type="PANTHER" id="PTHR33545">
    <property type="entry name" value="UPF0750 MEMBRANE PROTEIN YITT-RELATED"/>
    <property type="match status" value="1"/>
</dbReference>
<feature type="transmembrane region" description="Helical" evidence="6">
    <location>
        <begin position="12"/>
        <end position="32"/>
    </location>
</feature>
<dbReference type="GO" id="GO:0005886">
    <property type="term" value="C:plasma membrane"/>
    <property type="evidence" value="ECO:0007669"/>
    <property type="project" value="UniProtKB-SubCell"/>
</dbReference>
<dbReference type="RefSeq" id="WP_160799583.1">
    <property type="nucleotide sequence ID" value="NZ_WUUL01000001.1"/>
</dbReference>
<feature type="transmembrane region" description="Helical" evidence="6">
    <location>
        <begin position="52"/>
        <end position="70"/>
    </location>
</feature>
<feature type="domain" description="DUF2179" evidence="7">
    <location>
        <begin position="219"/>
        <end position="273"/>
    </location>
</feature>
<dbReference type="CDD" id="cd16380">
    <property type="entry name" value="YitT_C"/>
    <property type="match status" value="1"/>
</dbReference>
<keyword evidence="9" id="KW-1185">Reference proteome</keyword>
<accession>A0A6I4VQM1</accession>
<feature type="transmembrane region" description="Helical" evidence="6">
    <location>
        <begin position="148"/>
        <end position="167"/>
    </location>
</feature>
<dbReference type="InterPro" id="IPR019264">
    <property type="entry name" value="DUF2179"/>
</dbReference>
<name>A0A6I4VQM1_9BACL</name>
<dbReference type="InterPro" id="IPR015867">
    <property type="entry name" value="N-reg_PII/ATP_PRibTrfase_C"/>
</dbReference>
<dbReference type="PIRSF" id="PIRSF006483">
    <property type="entry name" value="Membrane_protein_YitT"/>
    <property type="match status" value="1"/>
</dbReference>
<dbReference type="Gene3D" id="3.30.70.120">
    <property type="match status" value="1"/>
</dbReference>
<keyword evidence="3 6" id="KW-0812">Transmembrane</keyword>
<evidence type="ECO:0000256" key="1">
    <source>
        <dbReference type="ARBA" id="ARBA00004651"/>
    </source>
</evidence>
<evidence type="ECO:0000256" key="2">
    <source>
        <dbReference type="ARBA" id="ARBA00022475"/>
    </source>
</evidence>
<evidence type="ECO:0000256" key="4">
    <source>
        <dbReference type="ARBA" id="ARBA00022989"/>
    </source>
</evidence>
<dbReference type="Pfam" id="PF02588">
    <property type="entry name" value="YitT_membrane"/>
    <property type="match status" value="1"/>
</dbReference>
<proteinExistence type="predicted"/>
<evidence type="ECO:0000259" key="7">
    <source>
        <dbReference type="Pfam" id="PF10035"/>
    </source>
</evidence>
<feature type="transmembrane region" description="Helical" evidence="6">
    <location>
        <begin position="107"/>
        <end position="127"/>
    </location>
</feature>
<dbReference type="Proteomes" id="UP000430692">
    <property type="component" value="Unassembled WGS sequence"/>
</dbReference>
<sequence>MQQTLRHIRNLLAIFVGGFIYSLGINSFALANKLAEGGFTGIALILFYYFKWSPGLVVFILNIPLLIIGYKLFGKRTFWYTVFGISSVSICLELTKTWQYPTEDLLLAALFTGVLVGIGLGIIFRVGGTSGGVDIIARVMDRYFGWNLGRTFLLFDFTIILISIYLIGLGKAMYTLVAVFVGAKVIDYVVEGGKTAKAAFIISHSPQPIADLITEKMNRGVTKLKGTGAYTGHEKEVLYVVVSLREMPKLKNIVHGIDPHAFVVVNDAREVHGEGFSFERSSI</sequence>
<dbReference type="InterPro" id="IPR003740">
    <property type="entry name" value="YitT"/>
</dbReference>
<dbReference type="EMBL" id="WUUL01000001">
    <property type="protein sequence ID" value="MXQ52575.1"/>
    <property type="molecule type" value="Genomic_DNA"/>
</dbReference>
<dbReference type="InterPro" id="IPR051461">
    <property type="entry name" value="UPF0750_membrane"/>
</dbReference>
<evidence type="ECO:0000313" key="9">
    <source>
        <dbReference type="Proteomes" id="UP000430692"/>
    </source>
</evidence>
<keyword evidence="5 6" id="KW-0472">Membrane</keyword>
<reference evidence="8 9" key="1">
    <citation type="submission" date="2019-12" db="EMBL/GenBank/DDBJ databases">
        <title>Whole-genome analyses of novel actinobacteria.</title>
        <authorList>
            <person name="Sahin N."/>
            <person name="Saygin H."/>
        </authorList>
    </citation>
    <scope>NUCLEOTIDE SEQUENCE [LARGE SCALE GENOMIC DNA]</scope>
    <source>
        <strain evidence="8 9">KC615</strain>
    </source>
</reference>
<feature type="transmembrane region" description="Helical" evidence="6">
    <location>
        <begin position="77"/>
        <end position="95"/>
    </location>
</feature>
<evidence type="ECO:0000313" key="8">
    <source>
        <dbReference type="EMBL" id="MXQ52575.1"/>
    </source>
</evidence>
<evidence type="ECO:0000256" key="6">
    <source>
        <dbReference type="SAM" id="Phobius"/>
    </source>
</evidence>
<keyword evidence="2" id="KW-1003">Cell membrane</keyword>
<organism evidence="8 9">
    <name type="scientific">Shimazuella alba</name>
    <dbReference type="NCBI Taxonomy" id="2690964"/>
    <lineage>
        <taxon>Bacteria</taxon>
        <taxon>Bacillati</taxon>
        <taxon>Bacillota</taxon>
        <taxon>Bacilli</taxon>
        <taxon>Bacillales</taxon>
        <taxon>Thermoactinomycetaceae</taxon>
        <taxon>Shimazuella</taxon>
    </lineage>
</organism>
<evidence type="ECO:0000256" key="5">
    <source>
        <dbReference type="ARBA" id="ARBA00023136"/>
    </source>
</evidence>
<gene>
    <name evidence="8" type="ORF">GSM42_02175</name>
</gene>
<evidence type="ECO:0000256" key="3">
    <source>
        <dbReference type="ARBA" id="ARBA00022692"/>
    </source>
</evidence>
<dbReference type="Pfam" id="PF10035">
    <property type="entry name" value="DUF2179"/>
    <property type="match status" value="1"/>
</dbReference>
<dbReference type="PANTHER" id="PTHR33545:SF4">
    <property type="entry name" value="UPF0750 MEMBRANE PROTEIN YXKD"/>
    <property type="match status" value="1"/>
</dbReference>